<proteinExistence type="predicted"/>
<dbReference type="EMBL" id="BLLG01000013">
    <property type="protein sequence ID" value="GFH37984.1"/>
    <property type="molecule type" value="Genomic_DNA"/>
</dbReference>
<keyword evidence="2" id="KW-1185">Reference proteome</keyword>
<accession>A0A6A0B149</accession>
<protein>
    <submittedName>
        <fullName evidence="1">Uncharacterized protein</fullName>
    </submittedName>
</protein>
<gene>
    <name evidence="1" type="ORF">SCWH03_42240</name>
</gene>
<comment type="caution">
    <text evidence="1">The sequence shown here is derived from an EMBL/GenBank/DDBJ whole genome shotgun (WGS) entry which is preliminary data.</text>
</comment>
<name>A0A6A0B149_9ACTN</name>
<sequence>MFFRRRRTATDDTAPGDGACALRDFVDGLGLPPVSDIRELVPFVEQYTGRPVELIPVTDAAALPQSLDAASPCGLWLATDTTDYVFHDATTSLAHQDVIIGHELGHILRRHHTVDGGFLAGVGTLGGILPDMTPALIRMLVGRTRYAEPDEVEAETIGSLLLAHVHAHHSAHDDPISRTLLRRPR</sequence>
<dbReference type="RefSeq" id="WP_173265693.1">
    <property type="nucleotide sequence ID" value="NZ_BLLG01000013.1"/>
</dbReference>
<organism evidence="1 2">
    <name type="scientific">Streptomyces pacificus</name>
    <dbReference type="NCBI Taxonomy" id="2705029"/>
    <lineage>
        <taxon>Bacteria</taxon>
        <taxon>Bacillati</taxon>
        <taxon>Actinomycetota</taxon>
        <taxon>Actinomycetes</taxon>
        <taxon>Kitasatosporales</taxon>
        <taxon>Streptomycetaceae</taxon>
        <taxon>Streptomyces</taxon>
    </lineage>
</organism>
<evidence type="ECO:0000313" key="2">
    <source>
        <dbReference type="Proteomes" id="UP000484988"/>
    </source>
</evidence>
<evidence type="ECO:0000313" key="1">
    <source>
        <dbReference type="EMBL" id="GFH37984.1"/>
    </source>
</evidence>
<reference evidence="1 2" key="1">
    <citation type="submission" date="2020-02" db="EMBL/GenBank/DDBJ databases">
        <title>Whole Genome Shotgun Sequence of Streptomyces sp. strain CWH03.</title>
        <authorList>
            <person name="Dohra H."/>
            <person name="Kodani S."/>
            <person name="Yamamura H."/>
        </authorList>
    </citation>
    <scope>NUCLEOTIDE SEQUENCE [LARGE SCALE GENOMIC DNA]</scope>
    <source>
        <strain evidence="1 2">CWH03</strain>
    </source>
</reference>
<dbReference type="AlphaFoldDB" id="A0A6A0B149"/>
<dbReference type="Proteomes" id="UP000484988">
    <property type="component" value="Unassembled WGS sequence"/>
</dbReference>